<dbReference type="RefSeq" id="WP_023173481.1">
    <property type="nucleotide sequence ID" value="NC_022600.1"/>
</dbReference>
<dbReference type="AlphaFoldDB" id="U5QL20"/>
<reference evidence="2 3" key="1">
    <citation type="journal article" date="2013" name="PLoS ONE">
        <title>Cultivation and Complete Genome Sequencing of Gloeobacter kilaueensis sp. nov., from a Lava Cave in Kilauea Caldera, Hawai'i.</title>
        <authorList>
            <person name="Saw J.H."/>
            <person name="Schatz M."/>
            <person name="Brown M.V."/>
            <person name="Kunkel D.D."/>
            <person name="Foster J.S."/>
            <person name="Shick H."/>
            <person name="Christensen S."/>
            <person name="Hou S."/>
            <person name="Wan X."/>
            <person name="Donachie S.P."/>
        </authorList>
    </citation>
    <scope>NUCLEOTIDE SEQUENCE [LARGE SCALE GENOMIC DNA]</scope>
    <source>
        <strain evidence="3">JS</strain>
    </source>
</reference>
<dbReference type="Proteomes" id="UP000017396">
    <property type="component" value="Chromosome"/>
</dbReference>
<gene>
    <name evidence="2" type="ORF">GKIL_2099</name>
</gene>
<dbReference type="OrthoDB" id="71876at2"/>
<evidence type="ECO:0000256" key="1">
    <source>
        <dbReference type="SAM" id="SignalP"/>
    </source>
</evidence>
<dbReference type="EMBL" id="CP003587">
    <property type="protein sequence ID" value="AGY58345.1"/>
    <property type="molecule type" value="Genomic_DNA"/>
</dbReference>
<dbReference type="STRING" id="1183438.GKIL_2099"/>
<accession>U5QL20</accession>
<organism evidence="2 3">
    <name type="scientific">Gloeobacter kilaueensis (strain ATCC BAA-2537 / CCAP 1431/1 / ULC 316 / JS1)</name>
    <dbReference type="NCBI Taxonomy" id="1183438"/>
    <lineage>
        <taxon>Bacteria</taxon>
        <taxon>Bacillati</taxon>
        <taxon>Cyanobacteriota</taxon>
        <taxon>Cyanophyceae</taxon>
        <taxon>Gloeobacterales</taxon>
        <taxon>Gloeobacteraceae</taxon>
        <taxon>Gloeobacter</taxon>
    </lineage>
</organism>
<proteinExistence type="predicted"/>
<name>U5QL20_GLOK1</name>
<dbReference type="HOGENOM" id="CLU_122258_0_0_3"/>
<dbReference type="KEGG" id="glj:GKIL_2099"/>
<feature type="signal peptide" evidence="1">
    <location>
        <begin position="1"/>
        <end position="27"/>
    </location>
</feature>
<evidence type="ECO:0000313" key="2">
    <source>
        <dbReference type="EMBL" id="AGY58345.1"/>
    </source>
</evidence>
<keyword evidence="1" id="KW-0732">Signal</keyword>
<feature type="chain" id="PRO_5004664158" evidence="1">
    <location>
        <begin position="28"/>
        <end position="154"/>
    </location>
</feature>
<sequence length="154" mass="16822">MKKLFPIGFSLAAVGALMLLVPTDAIAQSNQWRQQVGSYLAKAARAALPGYQLEGKKYFTGGLTNNRTTFFNVALNQSTGRRALLAVCDQYCSDVDLRLIYNGKVVAQDVSVSDYPTIKIGPEIAGKFQVQVVMRGCKTKDPCYYGIGLFKQAV</sequence>
<protein>
    <submittedName>
        <fullName evidence="2">Uncharacterized protein</fullName>
    </submittedName>
</protein>
<evidence type="ECO:0000313" key="3">
    <source>
        <dbReference type="Proteomes" id="UP000017396"/>
    </source>
</evidence>
<keyword evidence="3" id="KW-1185">Reference proteome</keyword>
<dbReference type="eggNOG" id="ENOG503378S">
    <property type="taxonomic scope" value="Bacteria"/>
</dbReference>